<dbReference type="InterPro" id="IPR050103">
    <property type="entry name" value="Class-III_PLP-dep_AT"/>
</dbReference>
<dbReference type="InterPro" id="IPR015422">
    <property type="entry name" value="PyrdxlP-dep_Trfase_small"/>
</dbReference>
<dbReference type="InterPro" id="IPR015424">
    <property type="entry name" value="PyrdxlP-dep_Trfase"/>
</dbReference>
<dbReference type="PIRSF" id="PIRSF000521">
    <property type="entry name" value="Transaminase_4ab_Lys_Orn"/>
    <property type="match status" value="1"/>
</dbReference>
<comment type="caution">
    <text evidence="6">The sequence shown here is derived from an EMBL/GenBank/DDBJ whole genome shotgun (WGS) entry which is preliminary data.</text>
</comment>
<dbReference type="CDD" id="cd00610">
    <property type="entry name" value="OAT_like"/>
    <property type="match status" value="1"/>
</dbReference>
<dbReference type="InterPro" id="IPR049704">
    <property type="entry name" value="Aminotrans_3_PPA_site"/>
</dbReference>
<keyword evidence="7" id="KW-1185">Reference proteome</keyword>
<dbReference type="InterPro" id="IPR005814">
    <property type="entry name" value="Aminotrans_3"/>
</dbReference>
<evidence type="ECO:0000256" key="5">
    <source>
        <dbReference type="RuleBase" id="RU003560"/>
    </source>
</evidence>
<reference evidence="6" key="2">
    <citation type="submission" date="2023-01" db="EMBL/GenBank/DDBJ databases">
        <title>Draft genome sequence of Portibacter lacus strain NBRC 108769.</title>
        <authorList>
            <person name="Sun Q."/>
            <person name="Mori K."/>
        </authorList>
    </citation>
    <scope>NUCLEOTIDE SEQUENCE</scope>
    <source>
        <strain evidence="6">NBRC 108769</strain>
    </source>
</reference>
<sequence length="383" mass="41718">MNLFDVYSQYDIEPISGKGSYVYDAEGTEYLDFYGGHAVISVGHTHPVYVSKLKDQLDKIGFYSNAVLNSLQQELADKLESVSGVSDYALFYCSTGAEANENALKLASFHTGRTKIVALENGFHGRTSAAVRATHNYAIQAPINQGYDISYVKMNDVGAMESELAGGEVCAVIIEAIQGIGGCYTCDTEYLEKVSELCQTNGTVLIMDEVQAGYARSGKFFSFQNANIRPHIITMAKGMGNGFPIAGVLIDEQTFTAKKGMLGTTFGGNHLACAAGIAVLEIIEQENLIQHAQDLGQYFKAELESKLGNEVEVLGNGLMIGVKFNFSSAAIRKEMLYQEKIFTGSSGNANIMRILPPLNIKKEQVDYFISKLSKVFESVQIDV</sequence>
<evidence type="ECO:0000256" key="4">
    <source>
        <dbReference type="ARBA" id="ARBA00022898"/>
    </source>
</evidence>
<evidence type="ECO:0000256" key="3">
    <source>
        <dbReference type="ARBA" id="ARBA00022679"/>
    </source>
</evidence>
<gene>
    <name evidence="6" type="primary">argD_2</name>
    <name evidence="6" type="ORF">GCM10007940_21590</name>
</gene>
<dbReference type="RefSeq" id="WP_235291212.1">
    <property type="nucleotide sequence ID" value="NZ_BSOH01000014.1"/>
</dbReference>
<dbReference type="GO" id="GO:0042802">
    <property type="term" value="F:identical protein binding"/>
    <property type="evidence" value="ECO:0007669"/>
    <property type="project" value="TreeGrafter"/>
</dbReference>
<dbReference type="Pfam" id="PF00202">
    <property type="entry name" value="Aminotran_3"/>
    <property type="match status" value="1"/>
</dbReference>
<dbReference type="SUPFAM" id="SSF53383">
    <property type="entry name" value="PLP-dependent transferases"/>
    <property type="match status" value="1"/>
</dbReference>
<dbReference type="PROSITE" id="PS00600">
    <property type="entry name" value="AA_TRANSFER_CLASS_3"/>
    <property type="match status" value="1"/>
</dbReference>
<dbReference type="FunFam" id="3.40.640.10:FF:000004">
    <property type="entry name" value="Acetylornithine aminotransferase"/>
    <property type="match status" value="1"/>
</dbReference>
<dbReference type="Proteomes" id="UP001156666">
    <property type="component" value="Unassembled WGS sequence"/>
</dbReference>
<dbReference type="PANTHER" id="PTHR11986:SF79">
    <property type="entry name" value="ACETYLORNITHINE AMINOTRANSFERASE, MITOCHONDRIAL"/>
    <property type="match status" value="1"/>
</dbReference>
<evidence type="ECO:0000313" key="7">
    <source>
        <dbReference type="Proteomes" id="UP001156666"/>
    </source>
</evidence>
<dbReference type="GO" id="GO:0030170">
    <property type="term" value="F:pyridoxal phosphate binding"/>
    <property type="evidence" value="ECO:0007669"/>
    <property type="project" value="InterPro"/>
</dbReference>
<protein>
    <submittedName>
        <fullName evidence="6">Acetylornithine aminotransferase</fullName>
    </submittedName>
</protein>
<proteinExistence type="inferred from homology"/>
<accession>A0AA37SQI4</accession>
<evidence type="ECO:0000256" key="2">
    <source>
        <dbReference type="ARBA" id="ARBA00022576"/>
    </source>
</evidence>
<keyword evidence="2 6" id="KW-0032">Aminotransferase</keyword>
<comment type="similarity">
    <text evidence="5">Belongs to the class-III pyridoxal-phosphate-dependent aminotransferase family.</text>
</comment>
<dbReference type="Gene3D" id="3.90.1150.10">
    <property type="entry name" value="Aspartate Aminotransferase, domain 1"/>
    <property type="match status" value="1"/>
</dbReference>
<dbReference type="PANTHER" id="PTHR11986">
    <property type="entry name" value="AMINOTRANSFERASE CLASS III"/>
    <property type="match status" value="1"/>
</dbReference>
<reference evidence="6" key="1">
    <citation type="journal article" date="2014" name="Int. J. Syst. Evol. Microbiol.">
        <title>Complete genome sequence of Corynebacterium casei LMG S-19264T (=DSM 44701T), isolated from a smear-ripened cheese.</title>
        <authorList>
            <consortium name="US DOE Joint Genome Institute (JGI-PGF)"/>
            <person name="Walter F."/>
            <person name="Albersmeier A."/>
            <person name="Kalinowski J."/>
            <person name="Ruckert C."/>
        </authorList>
    </citation>
    <scope>NUCLEOTIDE SEQUENCE</scope>
    <source>
        <strain evidence="6">NBRC 108769</strain>
    </source>
</reference>
<name>A0AA37SQI4_9BACT</name>
<dbReference type="EMBL" id="BSOH01000014">
    <property type="protein sequence ID" value="GLR17544.1"/>
    <property type="molecule type" value="Genomic_DNA"/>
</dbReference>
<dbReference type="Gene3D" id="3.40.640.10">
    <property type="entry name" value="Type I PLP-dependent aspartate aminotransferase-like (Major domain)"/>
    <property type="match status" value="1"/>
</dbReference>
<keyword evidence="4 5" id="KW-0663">Pyridoxal phosphate</keyword>
<evidence type="ECO:0000313" key="6">
    <source>
        <dbReference type="EMBL" id="GLR17544.1"/>
    </source>
</evidence>
<comment type="cofactor">
    <cofactor evidence="1">
        <name>pyridoxal 5'-phosphate</name>
        <dbReference type="ChEBI" id="CHEBI:597326"/>
    </cofactor>
</comment>
<dbReference type="InterPro" id="IPR015421">
    <property type="entry name" value="PyrdxlP-dep_Trfase_major"/>
</dbReference>
<organism evidence="6 7">
    <name type="scientific">Portibacter lacus</name>
    <dbReference type="NCBI Taxonomy" id="1099794"/>
    <lineage>
        <taxon>Bacteria</taxon>
        <taxon>Pseudomonadati</taxon>
        <taxon>Bacteroidota</taxon>
        <taxon>Saprospiria</taxon>
        <taxon>Saprospirales</taxon>
        <taxon>Haliscomenobacteraceae</taxon>
        <taxon>Portibacter</taxon>
    </lineage>
</organism>
<evidence type="ECO:0000256" key="1">
    <source>
        <dbReference type="ARBA" id="ARBA00001933"/>
    </source>
</evidence>
<dbReference type="AlphaFoldDB" id="A0AA37SQI4"/>
<dbReference type="GO" id="GO:0008483">
    <property type="term" value="F:transaminase activity"/>
    <property type="evidence" value="ECO:0007669"/>
    <property type="project" value="UniProtKB-KW"/>
</dbReference>
<keyword evidence="3" id="KW-0808">Transferase</keyword>